<dbReference type="Proteomes" id="UP000617734">
    <property type="component" value="Unassembled WGS sequence"/>
</dbReference>
<dbReference type="GeneID" id="95354939"/>
<proteinExistence type="predicted"/>
<feature type="region of interest" description="Disordered" evidence="1">
    <location>
        <begin position="1"/>
        <end position="26"/>
    </location>
</feature>
<evidence type="ECO:0000313" key="3">
    <source>
        <dbReference type="Proteomes" id="UP000617734"/>
    </source>
</evidence>
<sequence>MTPALDTRPSSELIDRQATDRPTLADLASLGTEELSVRLRRALPGSDSGLVPVAAFNSSI</sequence>
<organism evidence="2 3">
    <name type="scientific">Kitasatospora indigofera</name>
    <dbReference type="NCBI Taxonomy" id="67307"/>
    <lineage>
        <taxon>Bacteria</taxon>
        <taxon>Bacillati</taxon>
        <taxon>Actinomycetota</taxon>
        <taxon>Actinomycetes</taxon>
        <taxon>Kitasatosporales</taxon>
        <taxon>Streptomycetaceae</taxon>
        <taxon>Kitasatospora</taxon>
    </lineage>
</organism>
<comment type="caution">
    <text evidence="2">The sequence shown here is derived from an EMBL/GenBank/DDBJ whole genome shotgun (WGS) entry which is preliminary data.</text>
</comment>
<dbReference type="EMBL" id="BNBO01000027">
    <property type="protein sequence ID" value="GHH75800.1"/>
    <property type="molecule type" value="Genomic_DNA"/>
</dbReference>
<dbReference type="AlphaFoldDB" id="A0A919G0I1"/>
<gene>
    <name evidence="2" type="ORF">GCM10018781_45550</name>
</gene>
<reference evidence="2" key="1">
    <citation type="journal article" date="2014" name="Int. J. Syst. Evol. Microbiol.">
        <title>Complete genome sequence of Corynebacterium casei LMG S-19264T (=DSM 44701T), isolated from a smear-ripened cheese.</title>
        <authorList>
            <consortium name="US DOE Joint Genome Institute (JGI-PGF)"/>
            <person name="Walter F."/>
            <person name="Albersmeier A."/>
            <person name="Kalinowski J."/>
            <person name="Ruckert C."/>
        </authorList>
    </citation>
    <scope>NUCLEOTIDE SEQUENCE</scope>
    <source>
        <strain evidence="2">JCM 4646</strain>
    </source>
</reference>
<name>A0A919G0I1_9ACTN</name>
<accession>A0A919G0I1</accession>
<keyword evidence="3" id="KW-1185">Reference proteome</keyword>
<evidence type="ECO:0000313" key="2">
    <source>
        <dbReference type="EMBL" id="GHH75800.1"/>
    </source>
</evidence>
<evidence type="ECO:0000256" key="1">
    <source>
        <dbReference type="SAM" id="MobiDB-lite"/>
    </source>
</evidence>
<reference evidence="2" key="2">
    <citation type="submission" date="2020-09" db="EMBL/GenBank/DDBJ databases">
        <authorList>
            <person name="Sun Q."/>
            <person name="Ohkuma M."/>
        </authorList>
    </citation>
    <scope>NUCLEOTIDE SEQUENCE</scope>
    <source>
        <strain evidence="2">JCM 4646</strain>
    </source>
</reference>
<dbReference type="RefSeq" id="WP_190212745.1">
    <property type="nucleotide sequence ID" value="NZ_BNBO01000027.1"/>
</dbReference>
<protein>
    <recommendedName>
        <fullName evidence="4">FXSXX-COOH protein</fullName>
    </recommendedName>
</protein>
<evidence type="ECO:0008006" key="4">
    <source>
        <dbReference type="Google" id="ProtNLM"/>
    </source>
</evidence>